<dbReference type="GO" id="GO:0046983">
    <property type="term" value="F:protein dimerization activity"/>
    <property type="evidence" value="ECO:0007669"/>
    <property type="project" value="InterPro"/>
</dbReference>
<accession>A0A0W0DX17</accession>
<evidence type="ECO:0000313" key="3">
    <source>
        <dbReference type="Proteomes" id="UP000054886"/>
    </source>
</evidence>
<evidence type="ECO:0000313" key="2">
    <source>
        <dbReference type="EMBL" id="KTB03891.1"/>
    </source>
</evidence>
<dbReference type="VEuPathDB" id="FungiDB:B1J91_B01947g"/>
<dbReference type="InterPro" id="IPR036638">
    <property type="entry name" value="HLH_DNA-bd_sf"/>
</dbReference>
<dbReference type="OrthoDB" id="3973009at2759"/>
<comment type="caution">
    <text evidence="2">The sequence shown here is derived from an EMBL/GenBank/DDBJ whole genome shotgun (WGS) entry which is preliminary data.</text>
</comment>
<protein>
    <submittedName>
        <fullName evidence="2">Protein INO2</fullName>
    </submittedName>
</protein>
<dbReference type="VEuPathDB" id="FungiDB:GVI51_B01837"/>
<dbReference type="PhylomeDB" id="A0A0W0DX17"/>
<dbReference type="VEuPathDB" id="FungiDB:CAGL0B01947g"/>
<dbReference type="CDD" id="cd11388">
    <property type="entry name" value="bHLH_ScINO2_like"/>
    <property type="match status" value="1"/>
</dbReference>
<dbReference type="InterPro" id="IPR057071">
    <property type="entry name" value="bHLH_INO2"/>
</dbReference>
<dbReference type="Proteomes" id="UP000054886">
    <property type="component" value="Unassembled WGS sequence"/>
</dbReference>
<evidence type="ECO:0000259" key="1">
    <source>
        <dbReference type="PROSITE" id="PS50888"/>
    </source>
</evidence>
<feature type="domain" description="BHLH" evidence="1">
    <location>
        <begin position="365"/>
        <end position="419"/>
    </location>
</feature>
<sequence length="432" mass="49184">MMQDHQKSGVSSSQDLFDLFEQGNDIDFETAYQMLSGTLEESEPLQFMHKGPRQQEVSTPIANILPPLDPIKPATPNVMSNTTPYEYANTNLIKTPHDNNILFSPDNHTKSMFSLDGHTTNHGISNNQKSYYNFDGIRSKHTGFEGSVLPHFYESKLTSPQRLLTESPHLPTISQNFLTRSPIFTSQPFENHQNIGIPPMIQEKLHNNFGFPQKGLDDHFKSPELLSSYESHAIENFLDNLVASDPFHNDKNDIDFKIGNDKAAVHEDMNNKGNILSAEIINNNKCNSSIDVTQNRINSTLHKNSNSSDIVHNREDYKNTDLTTNHKIKKIPVPKDYPTKNIELPGIVISDDDIPADIRHDMAKVRKWKHVRLEKLRRTHSKNAFDDLIKLIETPHPNLDKRIPKYKLLGLVMNDIKGLLEANEKLEKLLNS</sequence>
<organism evidence="2 3">
    <name type="scientific">Candida glabrata</name>
    <name type="common">Yeast</name>
    <name type="synonym">Torulopsis glabrata</name>
    <dbReference type="NCBI Taxonomy" id="5478"/>
    <lineage>
        <taxon>Eukaryota</taxon>
        <taxon>Fungi</taxon>
        <taxon>Dikarya</taxon>
        <taxon>Ascomycota</taxon>
        <taxon>Saccharomycotina</taxon>
        <taxon>Saccharomycetes</taxon>
        <taxon>Saccharomycetales</taxon>
        <taxon>Saccharomycetaceae</taxon>
        <taxon>Nakaseomyces</taxon>
    </lineage>
</organism>
<dbReference type="EMBL" id="LLZZ01000118">
    <property type="protein sequence ID" value="KTB03891.1"/>
    <property type="molecule type" value="Genomic_DNA"/>
</dbReference>
<dbReference type="InterPro" id="IPR011598">
    <property type="entry name" value="bHLH_dom"/>
</dbReference>
<dbReference type="SUPFAM" id="SSF47459">
    <property type="entry name" value="HLH, helix-loop-helix DNA-binding domain"/>
    <property type="match status" value="1"/>
</dbReference>
<proteinExistence type="predicted"/>
<dbReference type="AlphaFoldDB" id="A0A0W0DX17"/>
<dbReference type="Pfam" id="PF23179">
    <property type="entry name" value="bHLH_INO2"/>
    <property type="match status" value="1"/>
</dbReference>
<reference evidence="2 3" key="1">
    <citation type="submission" date="2015-10" db="EMBL/GenBank/DDBJ databases">
        <title>Draft genomes sequences of Candida glabrata isolates 1A, 1B, 2A, 2B, 3A and 3B.</title>
        <authorList>
            <person name="Haavelsrud O.E."/>
            <person name="Gaustad P."/>
        </authorList>
    </citation>
    <scope>NUCLEOTIDE SEQUENCE [LARGE SCALE GENOMIC DNA]</scope>
    <source>
        <strain evidence="2">910700640</strain>
    </source>
</reference>
<name>A0A0W0DX17_CANGB</name>
<dbReference type="PROSITE" id="PS50888">
    <property type="entry name" value="BHLH"/>
    <property type="match status" value="1"/>
</dbReference>
<dbReference type="VEuPathDB" id="FungiDB:GWK60_B01793"/>
<gene>
    <name evidence="2" type="ORF">AO440_000246</name>
</gene>